<protein>
    <submittedName>
        <fullName evidence="1">Uncharacterized protein</fullName>
    </submittedName>
</protein>
<name>A0AAD4G6L2_BOLED</name>
<keyword evidence="2" id="KW-1185">Reference proteome</keyword>
<proteinExistence type="predicted"/>
<accession>A0AAD4G6L2</accession>
<evidence type="ECO:0000313" key="2">
    <source>
        <dbReference type="Proteomes" id="UP001194468"/>
    </source>
</evidence>
<dbReference type="AlphaFoldDB" id="A0AAD4G6L2"/>
<organism evidence="1 2">
    <name type="scientific">Boletus edulis BED1</name>
    <dbReference type="NCBI Taxonomy" id="1328754"/>
    <lineage>
        <taxon>Eukaryota</taxon>
        <taxon>Fungi</taxon>
        <taxon>Dikarya</taxon>
        <taxon>Basidiomycota</taxon>
        <taxon>Agaricomycotina</taxon>
        <taxon>Agaricomycetes</taxon>
        <taxon>Agaricomycetidae</taxon>
        <taxon>Boletales</taxon>
        <taxon>Boletineae</taxon>
        <taxon>Boletaceae</taxon>
        <taxon>Boletoideae</taxon>
        <taxon>Boletus</taxon>
    </lineage>
</organism>
<evidence type="ECO:0000313" key="1">
    <source>
        <dbReference type="EMBL" id="KAF8416550.1"/>
    </source>
</evidence>
<comment type="caution">
    <text evidence="1">The sequence shown here is derived from an EMBL/GenBank/DDBJ whole genome shotgun (WGS) entry which is preliminary data.</text>
</comment>
<dbReference type="Proteomes" id="UP001194468">
    <property type="component" value="Unassembled WGS sequence"/>
</dbReference>
<reference evidence="1" key="1">
    <citation type="submission" date="2019-10" db="EMBL/GenBank/DDBJ databases">
        <authorList>
            <consortium name="DOE Joint Genome Institute"/>
            <person name="Kuo A."/>
            <person name="Miyauchi S."/>
            <person name="Kiss E."/>
            <person name="Drula E."/>
            <person name="Kohler A."/>
            <person name="Sanchez-Garcia M."/>
            <person name="Andreopoulos B."/>
            <person name="Barry K.W."/>
            <person name="Bonito G."/>
            <person name="Buee M."/>
            <person name="Carver A."/>
            <person name="Chen C."/>
            <person name="Cichocki N."/>
            <person name="Clum A."/>
            <person name="Culley D."/>
            <person name="Crous P.W."/>
            <person name="Fauchery L."/>
            <person name="Girlanda M."/>
            <person name="Hayes R."/>
            <person name="Keri Z."/>
            <person name="LaButti K."/>
            <person name="Lipzen A."/>
            <person name="Lombard V."/>
            <person name="Magnuson J."/>
            <person name="Maillard F."/>
            <person name="Morin E."/>
            <person name="Murat C."/>
            <person name="Nolan M."/>
            <person name="Ohm R."/>
            <person name="Pangilinan J."/>
            <person name="Pereira M."/>
            <person name="Perotto S."/>
            <person name="Peter M."/>
            <person name="Riley R."/>
            <person name="Sitrit Y."/>
            <person name="Stielow B."/>
            <person name="Szollosi G."/>
            <person name="Zifcakova L."/>
            <person name="Stursova M."/>
            <person name="Spatafora J.W."/>
            <person name="Tedersoo L."/>
            <person name="Vaario L.-M."/>
            <person name="Yamada A."/>
            <person name="Yan M."/>
            <person name="Wang P."/>
            <person name="Xu J."/>
            <person name="Bruns T."/>
            <person name="Baldrian P."/>
            <person name="Vilgalys R."/>
            <person name="Henrissat B."/>
            <person name="Grigoriev I.V."/>
            <person name="Hibbett D."/>
            <person name="Nagy L.G."/>
            <person name="Martin F.M."/>
        </authorList>
    </citation>
    <scope>NUCLEOTIDE SEQUENCE</scope>
    <source>
        <strain evidence="1">BED1</strain>
    </source>
</reference>
<feature type="non-terminal residue" evidence="1">
    <location>
        <position position="66"/>
    </location>
</feature>
<gene>
    <name evidence="1" type="ORF">L210DRAFT_943304</name>
</gene>
<dbReference type="EMBL" id="WHUW01000253">
    <property type="protein sequence ID" value="KAF8416550.1"/>
    <property type="molecule type" value="Genomic_DNA"/>
</dbReference>
<reference evidence="1" key="2">
    <citation type="journal article" date="2020" name="Nat. Commun.">
        <title>Large-scale genome sequencing of mycorrhizal fungi provides insights into the early evolution of symbiotic traits.</title>
        <authorList>
            <person name="Miyauchi S."/>
            <person name="Kiss E."/>
            <person name="Kuo A."/>
            <person name="Drula E."/>
            <person name="Kohler A."/>
            <person name="Sanchez-Garcia M."/>
            <person name="Morin E."/>
            <person name="Andreopoulos B."/>
            <person name="Barry K.W."/>
            <person name="Bonito G."/>
            <person name="Buee M."/>
            <person name="Carver A."/>
            <person name="Chen C."/>
            <person name="Cichocki N."/>
            <person name="Clum A."/>
            <person name="Culley D."/>
            <person name="Crous P.W."/>
            <person name="Fauchery L."/>
            <person name="Girlanda M."/>
            <person name="Hayes R.D."/>
            <person name="Keri Z."/>
            <person name="LaButti K."/>
            <person name="Lipzen A."/>
            <person name="Lombard V."/>
            <person name="Magnuson J."/>
            <person name="Maillard F."/>
            <person name="Murat C."/>
            <person name="Nolan M."/>
            <person name="Ohm R.A."/>
            <person name="Pangilinan J."/>
            <person name="Pereira M.F."/>
            <person name="Perotto S."/>
            <person name="Peter M."/>
            <person name="Pfister S."/>
            <person name="Riley R."/>
            <person name="Sitrit Y."/>
            <person name="Stielow J.B."/>
            <person name="Szollosi G."/>
            <person name="Zifcakova L."/>
            <person name="Stursova M."/>
            <person name="Spatafora J.W."/>
            <person name="Tedersoo L."/>
            <person name="Vaario L.M."/>
            <person name="Yamada A."/>
            <person name="Yan M."/>
            <person name="Wang P."/>
            <person name="Xu J."/>
            <person name="Bruns T."/>
            <person name="Baldrian P."/>
            <person name="Vilgalys R."/>
            <person name="Dunand C."/>
            <person name="Henrissat B."/>
            <person name="Grigoriev I.V."/>
            <person name="Hibbett D."/>
            <person name="Nagy L.G."/>
            <person name="Martin F.M."/>
        </authorList>
    </citation>
    <scope>NUCLEOTIDE SEQUENCE</scope>
    <source>
        <strain evidence="1">BED1</strain>
    </source>
</reference>
<sequence length="66" mass="7145">MVRHGRSTSASDAPACQLSMSANNRLRNLFNQPAVPLEPIPVHAQVTFLIGAPITSPPNPHKEFTL</sequence>